<dbReference type="NCBIfam" id="TIGR03882">
    <property type="entry name" value="cyclo_dehyd_2"/>
    <property type="match status" value="1"/>
</dbReference>
<dbReference type="InterPro" id="IPR022291">
    <property type="entry name" value="Bacteriocin_synth_cyclodeHase"/>
</dbReference>
<organism evidence="1">
    <name type="scientific">Rhodococcus hoagii (strain 103S)</name>
    <name type="common">Rhodococcus equi</name>
    <dbReference type="NCBI Taxonomy" id="685727"/>
    <lineage>
        <taxon>Bacteria</taxon>
        <taxon>Bacillati</taxon>
        <taxon>Actinomycetota</taxon>
        <taxon>Actinomycetes</taxon>
        <taxon>Mycobacteriales</taxon>
        <taxon>Nocardiaceae</taxon>
        <taxon>Prescottella</taxon>
    </lineage>
</organism>
<sequence length="297" mass="31529">MTSVAATHLRRLVLDPRLPVLVRPSGRLQIGWDPETSIILTPPPSVDPQALVSVLGLLDGRTSRPGVVWRAVEHGIAPADMSTILSELEEAGALRPAPTPPDDVPTIRVHGRGPLADAISSALITGPARVTRSTHFTADTDVTTWNCLCVVLTDELVVDPRLVDALLVAGIPHLPVRLRDGRGVVGPLVLPGSTSCLRCADLTRSDADEEWPHVAAQLLGRVGHAAPATVLATTAVALGQLEMVLSRAARPAPASLDATLEIDLDSHRFAVRPWPRDPRCGCSRSAIFLDEPANLPP</sequence>
<dbReference type="AlphaFoldDB" id="A0A3S5Y9P9"/>
<dbReference type="Proteomes" id="UP001154400">
    <property type="component" value="Chromosome"/>
</dbReference>
<evidence type="ECO:0000313" key="2">
    <source>
        <dbReference type="Proteomes" id="UP000006892"/>
    </source>
</evidence>
<dbReference type="KEGG" id="req:REQ_32670"/>
<dbReference type="RefSeq" id="WP_013416695.1">
    <property type="nucleotide sequence ID" value="NC_014659.1"/>
</dbReference>
<reference evidence="1" key="1">
    <citation type="journal article" date="2010" name="PLoS Genet.">
        <title>The genome of a pathogenic rhodococcus: cooptive virulence underpinned by key gene acquisitions.</title>
        <authorList>
            <person name="Letek M."/>
            <person name="Gonzalez P."/>
            <person name="Macarthur I."/>
            <person name="Rodriguez H."/>
            <person name="Freeman T.C."/>
            <person name="Valero-Rello A."/>
            <person name="Blanco M."/>
            <person name="Buckley T."/>
            <person name="Cherevach I."/>
            <person name="Fahey R."/>
            <person name="Hapeshi A."/>
            <person name="Holdstock J."/>
            <person name="Leadon D."/>
            <person name="Navas J."/>
            <person name="Ocampo A."/>
            <person name="Quail M.A."/>
            <person name="Sanders M."/>
            <person name="Scortti M.M."/>
            <person name="Prescott J.F."/>
            <person name="Fogarty U."/>
            <person name="Meijer W.G."/>
            <person name="Parkhill J."/>
            <person name="Bentley S.D."/>
            <person name="Vazquez-Boland J.A."/>
        </authorList>
    </citation>
    <scope>NUCLEOTIDE SEQUENCE [LARGE SCALE GENOMIC DNA]</scope>
    <source>
        <strain evidence="1 2">103S</strain>
    </source>
</reference>
<protein>
    <recommendedName>
        <fullName evidence="3">Bacteriocin biosynthesis cyclodehydratase domain-containing protein</fullName>
    </recommendedName>
</protein>
<dbReference type="EMBL" id="FN563149">
    <property type="protein sequence ID" value="CBH49265.1"/>
    <property type="molecule type" value="Genomic_DNA"/>
</dbReference>
<gene>
    <name evidence="1" type="ordered locus">REQ_32670</name>
</gene>
<dbReference type="Gene3D" id="3.40.50.720">
    <property type="entry name" value="NAD(P)-binding Rossmann-like Domain"/>
    <property type="match status" value="1"/>
</dbReference>
<evidence type="ECO:0008006" key="3">
    <source>
        <dbReference type="Google" id="ProtNLM"/>
    </source>
</evidence>
<proteinExistence type="predicted"/>
<name>A0A3S5Y9P9_RHOH1</name>
<evidence type="ECO:0000313" key="1">
    <source>
        <dbReference type="EMBL" id="CBH49265.1"/>
    </source>
</evidence>
<accession>A0A3S5Y9P9</accession>